<name>A0A511T707_MYXFU</name>
<dbReference type="Gene3D" id="2.160.20.120">
    <property type="match status" value="1"/>
</dbReference>
<dbReference type="OrthoDB" id="5382730at2"/>
<proteinExistence type="predicted"/>
<protein>
    <submittedName>
        <fullName evidence="3">Auto-transporter adhesin, head GIN domain</fullName>
    </submittedName>
</protein>
<accession>A0A511T707</accession>
<reference evidence="2 5" key="2">
    <citation type="submission" date="2019-07" db="EMBL/GenBank/DDBJ databases">
        <title>Whole genome shotgun sequence of Myxococcus fulvus NBRC 100333.</title>
        <authorList>
            <person name="Hosoyama A."/>
            <person name="Uohara A."/>
            <person name="Ohji S."/>
            <person name="Ichikawa N."/>
        </authorList>
    </citation>
    <scope>NUCLEOTIDE SEQUENCE [LARGE SCALE GENOMIC DNA]</scope>
    <source>
        <strain evidence="2 5">NBRC 100333</strain>
    </source>
</reference>
<dbReference type="Proteomes" id="UP000183760">
    <property type="component" value="Unassembled WGS sequence"/>
</dbReference>
<reference evidence="3 4" key="1">
    <citation type="submission" date="2016-10" db="EMBL/GenBank/DDBJ databases">
        <authorList>
            <person name="Varghese N."/>
            <person name="Submissions S."/>
        </authorList>
    </citation>
    <scope>NUCLEOTIDE SEQUENCE [LARGE SCALE GENOMIC DNA]</scope>
    <source>
        <strain evidence="3 4">DSM 16525</strain>
    </source>
</reference>
<dbReference type="STRING" id="1334629.MFUL124B02_20120"/>
<dbReference type="AlphaFoldDB" id="A0A511T707"/>
<dbReference type="Proteomes" id="UP000321514">
    <property type="component" value="Unassembled WGS sequence"/>
</dbReference>
<feature type="domain" description="Putative auto-transporter adhesin head GIN" evidence="1">
    <location>
        <begin position="45"/>
        <end position="231"/>
    </location>
</feature>
<organism evidence="2 5">
    <name type="scientific">Myxococcus fulvus</name>
    <dbReference type="NCBI Taxonomy" id="33"/>
    <lineage>
        <taxon>Bacteria</taxon>
        <taxon>Pseudomonadati</taxon>
        <taxon>Myxococcota</taxon>
        <taxon>Myxococcia</taxon>
        <taxon>Myxococcales</taxon>
        <taxon>Cystobacterineae</taxon>
        <taxon>Myxococcaceae</taxon>
        <taxon>Myxococcus</taxon>
    </lineage>
</organism>
<sequence>MRLGAREQGAGLPLLAAAWMSGCGFGHHLEGSGHSIEESRTTPVFDRLEVEDGIPAHVQVDPTRPHSVLIIGDDNLVARMRTDHDGDRLRVSFGGHGSVSWDSPNPLRVEVVVPSLEALERSGGGRTDVTGGVDANHFSVSASGGGAVLVRGLRAESVALSLSGGGYALLEGEARRMRLDLSGGSEVYAGGFASREAALESSGGGMASLRVSDTLRVNASGGSHVRVFGRPEMLEEDLSGGSSLTFE</sequence>
<dbReference type="InterPro" id="IPR021255">
    <property type="entry name" value="DUF2807"/>
</dbReference>
<evidence type="ECO:0000313" key="3">
    <source>
        <dbReference type="EMBL" id="SEU25669.1"/>
    </source>
</evidence>
<dbReference type="RefSeq" id="WP_074956895.1">
    <property type="nucleotide sequence ID" value="NZ_BJXR01000036.1"/>
</dbReference>
<evidence type="ECO:0000259" key="1">
    <source>
        <dbReference type="Pfam" id="PF10988"/>
    </source>
</evidence>
<gene>
    <name evidence="2" type="ORF">MFU01_49910</name>
    <name evidence="3" type="ORF">SAMN05443572_107140</name>
</gene>
<dbReference type="EMBL" id="BJXR01000036">
    <property type="protein sequence ID" value="GEN09954.1"/>
    <property type="molecule type" value="Genomic_DNA"/>
</dbReference>
<evidence type="ECO:0000313" key="5">
    <source>
        <dbReference type="Proteomes" id="UP000321514"/>
    </source>
</evidence>
<evidence type="ECO:0000313" key="2">
    <source>
        <dbReference type="EMBL" id="GEN09954.1"/>
    </source>
</evidence>
<dbReference type="PROSITE" id="PS51257">
    <property type="entry name" value="PROKAR_LIPOPROTEIN"/>
    <property type="match status" value="1"/>
</dbReference>
<dbReference type="EMBL" id="FOIB01000007">
    <property type="protein sequence ID" value="SEU25669.1"/>
    <property type="molecule type" value="Genomic_DNA"/>
</dbReference>
<dbReference type="Pfam" id="PF10988">
    <property type="entry name" value="DUF2807"/>
    <property type="match status" value="1"/>
</dbReference>
<comment type="caution">
    <text evidence="2">The sequence shown here is derived from an EMBL/GenBank/DDBJ whole genome shotgun (WGS) entry which is preliminary data.</text>
</comment>
<keyword evidence="4" id="KW-1185">Reference proteome</keyword>
<evidence type="ECO:0000313" key="4">
    <source>
        <dbReference type="Proteomes" id="UP000183760"/>
    </source>
</evidence>